<dbReference type="InterPro" id="IPR001179">
    <property type="entry name" value="PPIase_FKBP_dom"/>
</dbReference>
<keyword evidence="3 5" id="KW-0697">Rotamase</keyword>
<dbReference type="GO" id="GO:0003755">
    <property type="term" value="F:peptidyl-prolyl cis-trans isomerase activity"/>
    <property type="evidence" value="ECO:0007669"/>
    <property type="project" value="UniProtKB-KW"/>
</dbReference>
<dbReference type="PANTHER" id="PTHR10516">
    <property type="entry name" value="PEPTIDYL-PROLYL CIS-TRANS ISOMERASE"/>
    <property type="match status" value="1"/>
</dbReference>
<accession>A0A8S9PD72</accession>
<feature type="domain" description="PPIase FKBP-type" evidence="7">
    <location>
        <begin position="51"/>
        <end position="139"/>
    </location>
</feature>
<dbReference type="InterPro" id="IPR050689">
    <property type="entry name" value="FKBP-type_PPIase"/>
</dbReference>
<feature type="compositionally biased region" description="Acidic residues" evidence="6">
    <location>
        <begin position="8"/>
        <end position="17"/>
    </location>
</feature>
<comment type="catalytic activity">
    <reaction evidence="1 5">
        <text>[protein]-peptidylproline (omega=180) = [protein]-peptidylproline (omega=0)</text>
        <dbReference type="Rhea" id="RHEA:16237"/>
        <dbReference type="Rhea" id="RHEA-COMP:10747"/>
        <dbReference type="Rhea" id="RHEA-COMP:10748"/>
        <dbReference type="ChEBI" id="CHEBI:83833"/>
        <dbReference type="ChEBI" id="CHEBI:83834"/>
        <dbReference type="EC" id="5.2.1.8"/>
    </reaction>
</comment>
<name>A0A8S9PD72_BRACR</name>
<dbReference type="AlphaFoldDB" id="A0A8S9PD72"/>
<dbReference type="EC" id="5.2.1.8" evidence="2 5"/>
<feature type="region of interest" description="Disordered" evidence="6">
    <location>
        <begin position="1"/>
        <end position="26"/>
    </location>
</feature>
<gene>
    <name evidence="8" type="ORF">F2Q69_00004310</name>
</gene>
<protein>
    <recommendedName>
        <fullName evidence="2 5">peptidylprolyl isomerase</fullName>
        <ecNumber evidence="2 5">5.2.1.8</ecNumber>
    </recommendedName>
</protein>
<evidence type="ECO:0000256" key="3">
    <source>
        <dbReference type="ARBA" id="ARBA00023110"/>
    </source>
</evidence>
<feature type="domain" description="PPIase FKBP-type" evidence="7">
    <location>
        <begin position="167"/>
        <end position="289"/>
    </location>
</feature>
<comment type="caution">
    <text evidence="8">The sequence shown here is derived from an EMBL/GenBank/DDBJ whole genome shotgun (WGS) entry which is preliminary data.</text>
</comment>
<dbReference type="FunFam" id="3.10.50.40:FF:000022">
    <property type="entry name" value="Peptidylprolyl isomerase"/>
    <property type="match status" value="1"/>
</dbReference>
<dbReference type="FunFam" id="3.10.50.40:FF:000012">
    <property type="entry name" value="Peptidylprolyl isomerase"/>
    <property type="match status" value="1"/>
</dbReference>
<dbReference type="SUPFAM" id="SSF54534">
    <property type="entry name" value="FKBP-like"/>
    <property type="match status" value="3"/>
</dbReference>
<dbReference type="EMBL" id="QGKX02001521">
    <property type="protein sequence ID" value="KAF3513085.1"/>
    <property type="molecule type" value="Genomic_DNA"/>
</dbReference>
<evidence type="ECO:0000256" key="2">
    <source>
        <dbReference type="ARBA" id="ARBA00013194"/>
    </source>
</evidence>
<dbReference type="PROSITE" id="PS50059">
    <property type="entry name" value="FKBP_PPIASE"/>
    <property type="match status" value="3"/>
</dbReference>
<sequence>MPPVGGMNDDDEMDFGDDASFLKAGEEKEIQQGLKKKLVKEGEGFETPENGDEVEVHYTGTLLDGTKFDSSRDRGTPFKFTLGQGQAIKGWDIGIKTMKKGENAVFTIPSELAYGESGSPPTIPADATLQFDVELLSWSSVKDICKDGGVLKKIVAAGEKWETPKDLDEVLVKYEAKLEDGTVVGKSDGVEFTVKDGYFCPALSKAVKTMKKAEKVLLTVKPQYKTIFLRLCYFFLSDCGDGAQIISDSNLLLNVTDGFGEKGKPAFGGEGALPPNATLEIELELISWKTVSEVTDGNKVIKKILKEGEGCERPNDGAELLSWSTVKDICKDGDVFKKIVAAGEKWEMPKDLDEVLVKHEAKLEDGTVVGKSDGVEFTVKDGYFCPALAKAVKTMKKAEKILLTVKPQYGFGEKGKPASGGEAAVPPNATLEIELELLSWKTVPEVNDDNKVIKDLDEVLGDYQERE</sequence>
<organism evidence="8 9">
    <name type="scientific">Brassica cretica</name>
    <name type="common">Mustard</name>
    <dbReference type="NCBI Taxonomy" id="69181"/>
    <lineage>
        <taxon>Eukaryota</taxon>
        <taxon>Viridiplantae</taxon>
        <taxon>Streptophyta</taxon>
        <taxon>Embryophyta</taxon>
        <taxon>Tracheophyta</taxon>
        <taxon>Spermatophyta</taxon>
        <taxon>Magnoliopsida</taxon>
        <taxon>eudicotyledons</taxon>
        <taxon>Gunneridae</taxon>
        <taxon>Pentapetalae</taxon>
        <taxon>rosids</taxon>
        <taxon>malvids</taxon>
        <taxon>Brassicales</taxon>
        <taxon>Brassicaceae</taxon>
        <taxon>Brassiceae</taxon>
        <taxon>Brassica</taxon>
    </lineage>
</organism>
<dbReference type="Gene3D" id="3.10.50.40">
    <property type="match status" value="3"/>
</dbReference>
<dbReference type="Proteomes" id="UP000712600">
    <property type="component" value="Unassembled WGS sequence"/>
</dbReference>
<evidence type="ECO:0000256" key="5">
    <source>
        <dbReference type="PROSITE-ProRule" id="PRU00277"/>
    </source>
</evidence>
<evidence type="ECO:0000313" key="8">
    <source>
        <dbReference type="EMBL" id="KAF3513085.1"/>
    </source>
</evidence>
<evidence type="ECO:0000313" key="9">
    <source>
        <dbReference type="Proteomes" id="UP000712600"/>
    </source>
</evidence>
<reference evidence="8" key="1">
    <citation type="submission" date="2019-12" db="EMBL/GenBank/DDBJ databases">
        <title>Genome sequencing and annotation of Brassica cretica.</title>
        <authorList>
            <person name="Studholme D.J."/>
            <person name="Sarris P."/>
        </authorList>
    </citation>
    <scope>NUCLEOTIDE SEQUENCE</scope>
    <source>
        <strain evidence="8">PFS-109/04</strain>
        <tissue evidence="8">Leaf</tissue>
    </source>
</reference>
<evidence type="ECO:0000256" key="6">
    <source>
        <dbReference type="SAM" id="MobiDB-lite"/>
    </source>
</evidence>
<dbReference type="InterPro" id="IPR046357">
    <property type="entry name" value="PPIase_dom_sf"/>
</dbReference>
<evidence type="ECO:0000259" key="7">
    <source>
        <dbReference type="PROSITE" id="PS50059"/>
    </source>
</evidence>
<feature type="domain" description="PPIase FKBP-type" evidence="7">
    <location>
        <begin position="352"/>
        <end position="441"/>
    </location>
</feature>
<evidence type="ECO:0000256" key="4">
    <source>
        <dbReference type="ARBA" id="ARBA00023235"/>
    </source>
</evidence>
<dbReference type="PANTHER" id="PTHR10516:SF459">
    <property type="entry name" value="PEPTIDYL-PROLYL CIS-TRANS ISOMERASE FKBP62"/>
    <property type="match status" value="1"/>
</dbReference>
<dbReference type="Pfam" id="PF00254">
    <property type="entry name" value="FKBP_C"/>
    <property type="match status" value="3"/>
</dbReference>
<keyword evidence="4 5" id="KW-0413">Isomerase</keyword>
<proteinExistence type="predicted"/>
<dbReference type="GO" id="GO:0005737">
    <property type="term" value="C:cytoplasm"/>
    <property type="evidence" value="ECO:0007669"/>
    <property type="project" value="TreeGrafter"/>
</dbReference>
<evidence type="ECO:0000256" key="1">
    <source>
        <dbReference type="ARBA" id="ARBA00000971"/>
    </source>
</evidence>
<feature type="non-terminal residue" evidence="8">
    <location>
        <position position="1"/>
    </location>
</feature>